<evidence type="ECO:0000259" key="1">
    <source>
        <dbReference type="PROSITE" id="PS50011"/>
    </source>
</evidence>
<dbReference type="PROSITE" id="PS00108">
    <property type="entry name" value="PROTEIN_KINASE_ST"/>
    <property type="match status" value="1"/>
</dbReference>
<reference evidence="2 3" key="1">
    <citation type="submission" date="2015-04" db="EMBL/GenBank/DDBJ databases">
        <title>Complete genome sequence of Schizopora paradoxa KUC8140, a cosmopolitan wood degrader in East Asia.</title>
        <authorList>
            <consortium name="DOE Joint Genome Institute"/>
            <person name="Min B."/>
            <person name="Park H."/>
            <person name="Jang Y."/>
            <person name="Kim J.-J."/>
            <person name="Kim K.H."/>
            <person name="Pangilinan J."/>
            <person name="Lipzen A."/>
            <person name="Riley R."/>
            <person name="Grigoriev I.V."/>
            <person name="Spatafora J.W."/>
            <person name="Choi I.-G."/>
        </authorList>
    </citation>
    <scope>NUCLEOTIDE SEQUENCE [LARGE SCALE GENOMIC DNA]</scope>
    <source>
        <strain evidence="2 3">KUC8140</strain>
    </source>
</reference>
<dbReference type="SUPFAM" id="SSF56112">
    <property type="entry name" value="Protein kinase-like (PK-like)"/>
    <property type="match status" value="1"/>
</dbReference>
<feature type="domain" description="Protein kinase" evidence="1">
    <location>
        <begin position="1"/>
        <end position="172"/>
    </location>
</feature>
<dbReference type="InterPro" id="IPR008271">
    <property type="entry name" value="Ser/Thr_kinase_AS"/>
</dbReference>
<keyword evidence="2" id="KW-0418">Kinase</keyword>
<keyword evidence="3" id="KW-1185">Reference proteome</keyword>
<dbReference type="OrthoDB" id="1924919at2759"/>
<dbReference type="PANTHER" id="PTHR44329:SF214">
    <property type="entry name" value="PROTEIN KINASE DOMAIN-CONTAINING PROTEIN"/>
    <property type="match status" value="1"/>
</dbReference>
<dbReference type="AlphaFoldDB" id="A0A0H2RGL6"/>
<dbReference type="SMART" id="SM00220">
    <property type="entry name" value="S_TKc"/>
    <property type="match status" value="1"/>
</dbReference>
<dbReference type="InterPro" id="IPR011009">
    <property type="entry name" value="Kinase-like_dom_sf"/>
</dbReference>
<protein>
    <submittedName>
        <fullName evidence="2">Kinase-like protein</fullName>
    </submittedName>
</protein>
<evidence type="ECO:0000313" key="2">
    <source>
        <dbReference type="EMBL" id="KLO11000.1"/>
    </source>
</evidence>
<name>A0A0H2RGL6_9AGAM</name>
<dbReference type="PROSITE" id="PS50011">
    <property type="entry name" value="PROTEIN_KINASE_DOM"/>
    <property type="match status" value="1"/>
</dbReference>
<evidence type="ECO:0000313" key="3">
    <source>
        <dbReference type="Proteomes" id="UP000053477"/>
    </source>
</evidence>
<dbReference type="Gene3D" id="1.10.510.10">
    <property type="entry name" value="Transferase(Phosphotransferase) domain 1"/>
    <property type="match status" value="1"/>
</dbReference>
<dbReference type="InParanoid" id="A0A0H2RGL6"/>
<dbReference type="Pfam" id="PF07714">
    <property type="entry name" value="PK_Tyr_Ser-Thr"/>
    <property type="match status" value="1"/>
</dbReference>
<dbReference type="Proteomes" id="UP000053477">
    <property type="component" value="Unassembled WGS sequence"/>
</dbReference>
<dbReference type="EMBL" id="KQ086011">
    <property type="protein sequence ID" value="KLO11000.1"/>
    <property type="molecule type" value="Genomic_DNA"/>
</dbReference>
<dbReference type="PANTHER" id="PTHR44329">
    <property type="entry name" value="SERINE/THREONINE-PROTEIN KINASE TNNI3K-RELATED"/>
    <property type="match status" value="1"/>
</dbReference>
<accession>A0A0H2RGL6</accession>
<keyword evidence="2" id="KW-0808">Transferase</keyword>
<dbReference type="GO" id="GO:0004674">
    <property type="term" value="F:protein serine/threonine kinase activity"/>
    <property type="evidence" value="ECO:0007669"/>
    <property type="project" value="TreeGrafter"/>
</dbReference>
<dbReference type="GO" id="GO:0005524">
    <property type="term" value="F:ATP binding"/>
    <property type="evidence" value="ECO:0007669"/>
    <property type="project" value="InterPro"/>
</dbReference>
<sequence>LVRELRLWSQLEHPNVLPLLGFYLEGANAIPNLISEWMINGTVTMYIRNRPFDVLELIYIVGIASGLCYLHFEKSIVHSDLKGSNILVSDDGRPLLADFGLSISPVSVSLAATAGHGEKGSTRWMAKELFLKGACHSQETDLWAFGMVIFVRYILSINLEQVNDSNDNFRNF</sequence>
<gene>
    <name evidence="2" type="ORF">SCHPADRAFT_831764</name>
</gene>
<dbReference type="InterPro" id="IPR051681">
    <property type="entry name" value="Ser/Thr_Kinases-Pseudokinases"/>
</dbReference>
<dbReference type="STRING" id="27342.A0A0H2RGL6"/>
<dbReference type="InterPro" id="IPR000719">
    <property type="entry name" value="Prot_kinase_dom"/>
</dbReference>
<organism evidence="2 3">
    <name type="scientific">Schizopora paradoxa</name>
    <dbReference type="NCBI Taxonomy" id="27342"/>
    <lineage>
        <taxon>Eukaryota</taxon>
        <taxon>Fungi</taxon>
        <taxon>Dikarya</taxon>
        <taxon>Basidiomycota</taxon>
        <taxon>Agaricomycotina</taxon>
        <taxon>Agaricomycetes</taxon>
        <taxon>Hymenochaetales</taxon>
        <taxon>Schizoporaceae</taxon>
        <taxon>Schizopora</taxon>
    </lineage>
</organism>
<proteinExistence type="predicted"/>
<feature type="non-terminal residue" evidence="2">
    <location>
        <position position="1"/>
    </location>
</feature>
<dbReference type="InterPro" id="IPR001245">
    <property type="entry name" value="Ser-Thr/Tyr_kinase_cat_dom"/>
</dbReference>